<dbReference type="PANTHER" id="PTHR48080:SF2">
    <property type="entry name" value="D-GALACTONATE DEHYDRATASE"/>
    <property type="match status" value="1"/>
</dbReference>
<dbReference type="Pfam" id="PF13378">
    <property type="entry name" value="MR_MLE_C"/>
    <property type="match status" value="1"/>
</dbReference>
<dbReference type="InterPro" id="IPR034593">
    <property type="entry name" value="DgoD-like"/>
</dbReference>
<dbReference type="Gene3D" id="3.30.390.10">
    <property type="entry name" value="Enolase-like, N-terminal domain"/>
    <property type="match status" value="1"/>
</dbReference>
<accession>A0AA35WT71</accession>
<dbReference type="InterPro" id="IPR029065">
    <property type="entry name" value="Enolase_C-like"/>
</dbReference>
<organism evidence="3 4">
    <name type="scientific">Geodia barretti</name>
    <name type="common">Barrett's horny sponge</name>
    <dbReference type="NCBI Taxonomy" id="519541"/>
    <lineage>
        <taxon>Eukaryota</taxon>
        <taxon>Metazoa</taxon>
        <taxon>Porifera</taxon>
        <taxon>Demospongiae</taxon>
        <taxon>Heteroscleromorpha</taxon>
        <taxon>Tetractinellida</taxon>
        <taxon>Astrophorina</taxon>
        <taxon>Geodiidae</taxon>
        <taxon>Geodia</taxon>
    </lineage>
</organism>
<protein>
    <submittedName>
        <fullName evidence="3">D-galactonate dehydratase</fullName>
    </submittedName>
</protein>
<evidence type="ECO:0000259" key="2">
    <source>
        <dbReference type="SMART" id="SM00922"/>
    </source>
</evidence>
<dbReference type="InterPro" id="IPR013341">
    <property type="entry name" value="Mandelate_racemase_N_dom"/>
</dbReference>
<dbReference type="PANTHER" id="PTHR48080">
    <property type="entry name" value="D-GALACTONATE DEHYDRATASE-RELATED"/>
    <property type="match status" value="1"/>
</dbReference>
<sequence>MKITGFETIPIQGRAMILKMFTDEGVIGYGEPMNYEHWRVVAQAVDDMAEYLVGKDPLQIEAHWQAMYRSSYSRNMPVLVGALSGIEMAMWDVFGKVVGMPVWKLLGGSVRRRIRVYTGIGGTTPEECAESARKAVQAGFLAVKMGASTQPVRFVDTPKAIDTMVARVAAVRTAVGDEVDIAVDLHRRLSPTMAVILVKELEPFRLLFAEEPCHPENNEPLLMLSRSTTVPIATGERHLTRWGFREIIEREMCAILQPDIRHCGGILELKKISAMAEIHNIAVAPHNAAGPIGVAASIHVMATVPNLLICEGGHRRGEGLFSTPLIFKDGFIELPTAPGLGVDMDDAAIEAVRDETFRLRGMFWHSDDGAFADF</sequence>
<keyword evidence="4" id="KW-1185">Reference proteome</keyword>
<dbReference type="SFLD" id="SFLDS00001">
    <property type="entry name" value="Enolase"/>
    <property type="match status" value="1"/>
</dbReference>
<dbReference type="NCBIfam" id="NF010624">
    <property type="entry name" value="PRK14017.1"/>
    <property type="match status" value="1"/>
</dbReference>
<dbReference type="SMART" id="SM00922">
    <property type="entry name" value="MR_MLE"/>
    <property type="match status" value="1"/>
</dbReference>
<dbReference type="InterPro" id="IPR029017">
    <property type="entry name" value="Enolase-like_N"/>
</dbReference>
<dbReference type="Pfam" id="PF02746">
    <property type="entry name" value="MR_MLE_N"/>
    <property type="match status" value="1"/>
</dbReference>
<dbReference type="SUPFAM" id="SSF54826">
    <property type="entry name" value="Enolase N-terminal domain-like"/>
    <property type="match status" value="1"/>
</dbReference>
<evidence type="ECO:0000313" key="3">
    <source>
        <dbReference type="EMBL" id="CAI8025632.1"/>
    </source>
</evidence>
<dbReference type="InterPro" id="IPR013342">
    <property type="entry name" value="Mandelate_racemase_C"/>
</dbReference>
<gene>
    <name evidence="3" type="ORF">GBAR_LOCUS14780</name>
</gene>
<dbReference type="Proteomes" id="UP001174909">
    <property type="component" value="Unassembled WGS sequence"/>
</dbReference>
<comment type="caution">
    <text evidence="3">The sequence shown here is derived from an EMBL/GenBank/DDBJ whole genome shotgun (WGS) entry which is preliminary data.</text>
</comment>
<dbReference type="GO" id="GO:0016829">
    <property type="term" value="F:lyase activity"/>
    <property type="evidence" value="ECO:0007669"/>
    <property type="project" value="UniProtKB-KW"/>
</dbReference>
<dbReference type="EMBL" id="CASHTH010002169">
    <property type="protein sequence ID" value="CAI8025632.1"/>
    <property type="molecule type" value="Genomic_DNA"/>
</dbReference>
<evidence type="ECO:0000256" key="1">
    <source>
        <dbReference type="ARBA" id="ARBA00023239"/>
    </source>
</evidence>
<feature type="domain" description="Mandelate racemase/muconate lactonizing enzyme C-terminal" evidence="2">
    <location>
        <begin position="125"/>
        <end position="231"/>
    </location>
</feature>
<dbReference type="Gene3D" id="3.20.20.120">
    <property type="entry name" value="Enolase-like C-terminal domain"/>
    <property type="match status" value="1"/>
</dbReference>
<dbReference type="SUPFAM" id="SSF51604">
    <property type="entry name" value="Enolase C-terminal domain-like"/>
    <property type="match status" value="1"/>
</dbReference>
<proteinExistence type="predicted"/>
<keyword evidence="1" id="KW-0456">Lyase</keyword>
<name>A0AA35WT71_GEOBA</name>
<dbReference type="InterPro" id="IPR036849">
    <property type="entry name" value="Enolase-like_C_sf"/>
</dbReference>
<dbReference type="SFLD" id="SFLDG00179">
    <property type="entry name" value="mandelate_racemase"/>
    <property type="match status" value="1"/>
</dbReference>
<dbReference type="AlphaFoldDB" id="A0AA35WT71"/>
<evidence type="ECO:0000313" key="4">
    <source>
        <dbReference type="Proteomes" id="UP001174909"/>
    </source>
</evidence>
<reference evidence="3" key="1">
    <citation type="submission" date="2023-03" db="EMBL/GenBank/DDBJ databases">
        <authorList>
            <person name="Steffen K."/>
            <person name="Cardenas P."/>
        </authorList>
    </citation>
    <scope>NUCLEOTIDE SEQUENCE</scope>
</reference>